<keyword evidence="1" id="KW-0378">Hydrolase</keyword>
<dbReference type="InterPro" id="IPR029058">
    <property type="entry name" value="AB_hydrolase_fold"/>
</dbReference>
<gene>
    <name evidence="1" type="ORF">QTN89_23400</name>
</gene>
<dbReference type="InterPro" id="IPR013783">
    <property type="entry name" value="Ig-like_fold"/>
</dbReference>
<dbReference type="PANTHER" id="PTHR48098">
    <property type="entry name" value="ENTEROCHELIN ESTERASE-RELATED"/>
    <property type="match status" value="1"/>
</dbReference>
<dbReference type="InterPro" id="IPR050583">
    <property type="entry name" value="Mycobacterial_A85_antigen"/>
</dbReference>
<dbReference type="SUPFAM" id="SSF53474">
    <property type="entry name" value="alpha/beta-Hydrolases"/>
    <property type="match status" value="1"/>
</dbReference>
<comment type="caution">
    <text evidence="1">The sequence shown here is derived from an EMBL/GenBank/DDBJ whole genome shotgun (WGS) entry which is preliminary data.</text>
</comment>
<dbReference type="RefSeq" id="WP_289166235.1">
    <property type="nucleotide sequence ID" value="NZ_JASZZN010000021.1"/>
</dbReference>
<keyword evidence="2" id="KW-1185">Reference proteome</keyword>
<dbReference type="Proteomes" id="UP001239462">
    <property type="component" value="Unassembled WGS sequence"/>
</dbReference>
<name>A0ABT7PPI9_9BACT</name>
<evidence type="ECO:0000313" key="1">
    <source>
        <dbReference type="EMBL" id="MDM4018418.1"/>
    </source>
</evidence>
<dbReference type="Pfam" id="PF00756">
    <property type="entry name" value="Esterase"/>
    <property type="match status" value="1"/>
</dbReference>
<accession>A0ABT7PPI9</accession>
<evidence type="ECO:0000313" key="2">
    <source>
        <dbReference type="Proteomes" id="UP001239462"/>
    </source>
</evidence>
<dbReference type="InterPro" id="IPR000801">
    <property type="entry name" value="Esterase-like"/>
</dbReference>
<dbReference type="PANTHER" id="PTHR48098:SF1">
    <property type="entry name" value="DIACYLGLYCEROL ACYLTRANSFERASE_MYCOLYLTRANSFERASE AG85A"/>
    <property type="match status" value="1"/>
</dbReference>
<dbReference type="GO" id="GO:0016787">
    <property type="term" value="F:hydrolase activity"/>
    <property type="evidence" value="ECO:0007669"/>
    <property type="project" value="UniProtKB-KW"/>
</dbReference>
<dbReference type="SUPFAM" id="SSF81296">
    <property type="entry name" value="E set domains"/>
    <property type="match status" value="1"/>
</dbReference>
<reference evidence="1 2" key="1">
    <citation type="submission" date="2023-06" db="EMBL/GenBank/DDBJ databases">
        <title>Roseiconus lacunae JC819 isolated from Gulf of Mannar region, Tamil Nadu.</title>
        <authorList>
            <person name="Pk S."/>
            <person name="Ch S."/>
            <person name="Ch V.R."/>
        </authorList>
    </citation>
    <scope>NUCLEOTIDE SEQUENCE [LARGE SCALE GENOMIC DNA]</scope>
    <source>
        <strain evidence="1 2">JC819</strain>
    </source>
</reference>
<dbReference type="EMBL" id="JASZZN010000021">
    <property type="protein sequence ID" value="MDM4018418.1"/>
    <property type="molecule type" value="Genomic_DNA"/>
</dbReference>
<protein>
    <submittedName>
        <fullName evidence="1">Alpha/beta hydrolase-fold protein</fullName>
    </submittedName>
</protein>
<dbReference type="Gene3D" id="3.40.50.1820">
    <property type="entry name" value="alpha/beta hydrolase"/>
    <property type="match status" value="1"/>
</dbReference>
<proteinExistence type="predicted"/>
<dbReference type="Gene3D" id="2.60.40.10">
    <property type="entry name" value="Immunoglobulins"/>
    <property type="match status" value="1"/>
</dbReference>
<dbReference type="InterPro" id="IPR014756">
    <property type="entry name" value="Ig_E-set"/>
</dbReference>
<organism evidence="1 2">
    <name type="scientific">Roseiconus lacunae</name>
    <dbReference type="NCBI Taxonomy" id="2605694"/>
    <lineage>
        <taxon>Bacteria</taxon>
        <taxon>Pseudomonadati</taxon>
        <taxon>Planctomycetota</taxon>
        <taxon>Planctomycetia</taxon>
        <taxon>Pirellulales</taxon>
        <taxon>Pirellulaceae</taxon>
        <taxon>Roseiconus</taxon>
    </lineage>
</organism>
<sequence length="380" mass="43016">MRPYLHTFGLILSVLITSSSAWSQRLKSPEVNADGSITFRTDQPAAETIEIQFNRVPDDKSTVTLTKDENGKWLGTSRPLAPGIYEYKMIVDGTAQLDIRNRWIKKWYTLENLVEVPGDPSLVTERQSVDHGVLHHHYYQSAITNSQRQVIVYTPPSYASHPDKRYPVLFLLHGFGDDQTAWTEVGRANLIADNLIHGGTTKEMIIVMPHGHPVPLPHGTQSKQARDDYGKDNNLAMRRDLIEVLLPWVRSNYRTLDTIDNRAIAGLSMGGGHSIRTALASNEFAYVGAYSAAAPQDETLDDLATDLDRFKMKLKHFWIACGDEDFLLERNQAFVKQLKAASIPHVYLETQGAHNWDVWRDDYLPRFLPMLFQDSAASER</sequence>